<name>A0A0H3DPD6_MYCPB</name>
<protein>
    <submittedName>
        <fullName evidence="6">MG032/MG096/MG288 family 2</fullName>
    </submittedName>
</protein>
<feature type="signal peptide" evidence="3">
    <location>
        <begin position="1"/>
        <end position="20"/>
    </location>
</feature>
<dbReference type="eggNOG" id="COG4942">
    <property type="taxonomic scope" value="Bacteria"/>
</dbReference>
<dbReference type="AlphaFoldDB" id="A0A0H3DPD6"/>
<dbReference type="InterPro" id="IPR004306">
    <property type="entry name" value="DUF237"/>
</dbReference>
<dbReference type="InterPro" id="IPR004319">
    <property type="entry name" value="DUF240"/>
</dbReference>
<organism evidence="6 7">
    <name type="scientific">Mycoplasmoides pneumoniae (strain ATCC 15531 / DSM 23978 / CIP 103766 / NBRC 14401 / NCTC 10119 / FH)</name>
    <name type="common">Mycoplasma pneumoniae</name>
    <dbReference type="NCBI Taxonomy" id="722438"/>
    <lineage>
        <taxon>Bacteria</taxon>
        <taxon>Bacillati</taxon>
        <taxon>Mycoplasmatota</taxon>
        <taxon>Mycoplasmoidales</taxon>
        <taxon>Mycoplasmoidaceae</taxon>
        <taxon>Mycoplasmoides</taxon>
    </lineage>
</organism>
<feature type="chain" id="PRO_5009772796" evidence="3">
    <location>
        <begin position="21"/>
        <end position="632"/>
    </location>
</feature>
<evidence type="ECO:0000259" key="4">
    <source>
        <dbReference type="Pfam" id="PF03072"/>
    </source>
</evidence>
<dbReference type="GeneID" id="66609313"/>
<dbReference type="Pfam" id="PF03072">
    <property type="entry name" value="DUF237"/>
    <property type="match status" value="1"/>
</dbReference>
<dbReference type="PaxDb" id="722438-MPNE_0054"/>
<dbReference type="EMBL" id="CP002077">
    <property type="protein sequence ID" value="ADK87068.1"/>
    <property type="molecule type" value="Genomic_DNA"/>
</dbReference>
<evidence type="ECO:0000256" key="2">
    <source>
        <dbReference type="SAM" id="Coils"/>
    </source>
</evidence>
<sequence>MRFRYKAFLLTLFASTTTLTGFIIPTLSQHGSSTDPSFVALRNNSSLSCDGKSRLLEFGNDLGFSKEETDVLAKQKNWEQNYTNFKKQFEHKLLDPKSFSLTDVYNLFSGFQQSVADTVKLMNELQTQVNKANDIYPVESFQVPKVPQKLFGFVDQGFFPKLNPKGLNIADNVAYLFEKYSLKQATLKDFDIVLEKKNDIVLEHKVRYNFALQFHFETTYIGSGGEINLQFALQASTTNFSSLEELQASFSKVGNNLTAQLFWKPVVTKLTSGENDLTHIAQTAVGESLFDSRVDLTSSIINNEAAIKTTQQQFETEALALFKAEREKALAEYKAEQERIAKELEEQRKELERLKKEQQNKQELVESLYNVANFVSYWEKRGKDVTDKKQLIQALKSAFATNWNEVFQLLTAGMREGIKEYYKHNKPDQSANAKKAFGQNGLAFPRTGFDGIYMSDWLRGELRNKGNINLHLKQNETTVKKIRDDISIEWNESKGGIEFHQTYPYWFEFEVNFKYIGGYSLNWWDAIWAKVAGIPGSWKGEMNLKLVIDGEIHKWMVTKPDYPGTFFPFDDQFDKLWFTLHVSQEISVRDESFMNLLKKQGLDKLDLRTGSTKPPVVDLASYLHYLILADKS</sequence>
<evidence type="ECO:0000313" key="6">
    <source>
        <dbReference type="EMBL" id="ADK87068.1"/>
    </source>
</evidence>
<keyword evidence="2" id="KW-0175">Coiled coil</keyword>
<dbReference type="Pfam" id="PF03086">
    <property type="entry name" value="DUF240"/>
    <property type="match status" value="1"/>
</dbReference>
<evidence type="ECO:0000256" key="3">
    <source>
        <dbReference type="SAM" id="SignalP"/>
    </source>
</evidence>
<evidence type="ECO:0000259" key="5">
    <source>
        <dbReference type="Pfam" id="PF03086"/>
    </source>
</evidence>
<evidence type="ECO:0000256" key="1">
    <source>
        <dbReference type="ARBA" id="ARBA00010294"/>
    </source>
</evidence>
<accession>A0A0H3DPD6</accession>
<dbReference type="RefSeq" id="WP_014325308.1">
    <property type="nucleotide sequence ID" value="NZ_CP010546.1"/>
</dbReference>
<gene>
    <name evidence="6" type="ordered locus">MPNE_0054</name>
</gene>
<keyword evidence="3" id="KW-0732">Signal</keyword>
<dbReference type="PATRIC" id="fig|722438.3.peg.51"/>
<proteinExistence type="inferred from homology"/>
<dbReference type="Proteomes" id="UP000007756">
    <property type="component" value="Chromosome"/>
</dbReference>
<feature type="domain" description="DUF237" evidence="4">
    <location>
        <begin position="458"/>
        <end position="590"/>
    </location>
</feature>
<comment type="similarity">
    <text evidence="1">Belongs to the MG032/MG096/MG288 family.</text>
</comment>
<feature type="coiled-coil region" evidence="2">
    <location>
        <begin position="319"/>
        <end position="371"/>
    </location>
</feature>
<evidence type="ECO:0000313" key="7">
    <source>
        <dbReference type="Proteomes" id="UP000007756"/>
    </source>
</evidence>
<dbReference type="STRING" id="722438.F539_00260"/>
<reference evidence="6 7" key="1">
    <citation type="journal article" date="2010" name="Appl. Environ. Microbiol.">
        <title>Targeted chromosomal knockouts in Mycoplasma pneumoniae.</title>
        <authorList>
            <person name="Krishnakumar R."/>
            <person name="Assad-Garcia N."/>
            <person name="Benders G.A."/>
            <person name="Phan Q."/>
            <person name="Montague M.G."/>
            <person name="Glass J.I."/>
        </authorList>
    </citation>
    <scope>NUCLEOTIDE SEQUENCE [LARGE SCALE GENOMIC DNA]</scope>
    <source>
        <strain evidence="7">ATCC 15531 / DSM 22911 / NBRC 14401 / NCTC 10119 / FH</strain>
    </source>
</reference>
<dbReference type="KEGG" id="mpj:MPNE_0054"/>
<feature type="domain" description="DUF240" evidence="5">
    <location>
        <begin position="68"/>
        <end position="301"/>
    </location>
</feature>
<dbReference type="HOGENOM" id="CLU_029253_0_0_14"/>